<feature type="transmembrane region" description="Helical" evidence="10">
    <location>
        <begin position="359"/>
        <end position="379"/>
    </location>
</feature>
<dbReference type="EMBL" id="LORN02000015">
    <property type="protein sequence ID" value="PNN20427.1"/>
    <property type="molecule type" value="Genomic_DNA"/>
</dbReference>
<evidence type="ECO:0000256" key="3">
    <source>
        <dbReference type="ARBA" id="ARBA00022448"/>
    </source>
</evidence>
<keyword evidence="3" id="KW-0813">Transport</keyword>
<dbReference type="PROSITE" id="PS50850">
    <property type="entry name" value="MFS"/>
    <property type="match status" value="1"/>
</dbReference>
<organism evidence="12 13">
    <name type="scientific">Staphylococcus haemolyticus</name>
    <dbReference type="NCBI Taxonomy" id="1283"/>
    <lineage>
        <taxon>Bacteria</taxon>
        <taxon>Bacillati</taxon>
        <taxon>Bacillota</taxon>
        <taxon>Bacilli</taxon>
        <taxon>Bacillales</taxon>
        <taxon>Staphylococcaceae</taxon>
        <taxon>Staphylococcus</taxon>
    </lineage>
</organism>
<evidence type="ECO:0000256" key="1">
    <source>
        <dbReference type="ARBA" id="ARBA00004651"/>
    </source>
</evidence>
<dbReference type="PANTHER" id="PTHR23515">
    <property type="entry name" value="HIGH-AFFINITY NITRATE TRANSPORTER 2.3"/>
    <property type="match status" value="1"/>
</dbReference>
<evidence type="ECO:0000313" key="13">
    <source>
        <dbReference type="Proteomes" id="UP000053523"/>
    </source>
</evidence>
<evidence type="ECO:0000256" key="4">
    <source>
        <dbReference type="ARBA" id="ARBA00022692"/>
    </source>
</evidence>
<dbReference type="SUPFAM" id="SSF103473">
    <property type="entry name" value="MFS general substrate transporter"/>
    <property type="match status" value="1"/>
</dbReference>
<evidence type="ECO:0000256" key="6">
    <source>
        <dbReference type="ARBA" id="ARBA00023063"/>
    </source>
</evidence>
<keyword evidence="4 10" id="KW-0812">Transmembrane</keyword>
<comment type="function">
    <text evidence="9">Probably required for nitrate uptake under anoxic conditions. Also possibly involved in excretion of nitrite produced by the dissimilatory reduction of nitrate.</text>
</comment>
<sequence>MYKTKGGFQLTLQTLSLVVGFMAWSIISPLMPYISQDIKVNPGQLSIILAIPVILGSILRVPFGYLTNVIGAKWVFFCSFVVLLFPIFFLGQAQTPGMLMLSGFFLGVGGAIFSVGVTSIPKYFSKDKVGLANGIYGMGNIGTAVSSFLAPPIAGIIGWQTTVRSYLIIIAIFAILMFIFGDKNEPKVKVPLASQFKKLSSNYKLYYLSLWYFITFGAFVAFGLFLPNYLVNNFGIDKVDAGIRSGVFIALATFLRPIGGILGDKFNAVKVLMIDFIIMIIGAVILGISSHIALFTIGCLTISICAGLGNGLIFKLVPSYFAKESGAANGIVSMMGGLGGFFPPLVITYVTGLTGSSHLAFILLAIFGILAFITMGHLYKKEYAK</sequence>
<dbReference type="Pfam" id="PF07690">
    <property type="entry name" value="MFS_1"/>
    <property type="match status" value="1"/>
</dbReference>
<dbReference type="InterPro" id="IPR011701">
    <property type="entry name" value="MFS"/>
</dbReference>
<feature type="transmembrane region" description="Helical" evidence="10">
    <location>
        <begin position="99"/>
        <end position="120"/>
    </location>
</feature>
<evidence type="ECO:0000256" key="10">
    <source>
        <dbReference type="SAM" id="Phobius"/>
    </source>
</evidence>
<feature type="transmembrane region" description="Helical" evidence="10">
    <location>
        <begin position="74"/>
        <end position="93"/>
    </location>
</feature>
<dbReference type="CDD" id="cd17341">
    <property type="entry name" value="MFS_NRT2_like"/>
    <property type="match status" value="1"/>
</dbReference>
<evidence type="ECO:0000256" key="7">
    <source>
        <dbReference type="ARBA" id="ARBA00023136"/>
    </source>
</evidence>
<keyword evidence="5 10" id="KW-1133">Transmembrane helix</keyword>
<dbReference type="RefSeq" id="WP_037550052.1">
    <property type="nucleotide sequence ID" value="NZ_CAJCGD010000012.1"/>
</dbReference>
<feature type="transmembrane region" description="Helical" evidence="10">
    <location>
        <begin position="294"/>
        <end position="314"/>
    </location>
</feature>
<dbReference type="Gene3D" id="1.20.1250.20">
    <property type="entry name" value="MFS general substrate transporter like domains"/>
    <property type="match status" value="2"/>
</dbReference>
<evidence type="ECO:0000256" key="5">
    <source>
        <dbReference type="ARBA" id="ARBA00022989"/>
    </source>
</evidence>
<name>A0A2K0A5X9_STAHA</name>
<feature type="transmembrane region" description="Helical" evidence="10">
    <location>
        <begin position="241"/>
        <end position="259"/>
    </location>
</feature>
<feature type="transmembrane region" description="Helical" evidence="10">
    <location>
        <begin position="12"/>
        <end position="31"/>
    </location>
</feature>
<dbReference type="InterPro" id="IPR044772">
    <property type="entry name" value="NO3_transporter"/>
</dbReference>
<dbReference type="InterPro" id="IPR036259">
    <property type="entry name" value="MFS_trans_sf"/>
</dbReference>
<gene>
    <name evidence="12" type="ORF">AL503_006360</name>
</gene>
<feature type="transmembrane region" description="Helical" evidence="10">
    <location>
        <begin position="43"/>
        <end position="62"/>
    </location>
</feature>
<accession>A0A2K0A5X9</accession>
<evidence type="ECO:0000256" key="8">
    <source>
        <dbReference type="ARBA" id="ARBA00024393"/>
    </source>
</evidence>
<feature type="transmembrane region" description="Helical" evidence="10">
    <location>
        <begin position="271"/>
        <end position="288"/>
    </location>
</feature>
<dbReference type="AlphaFoldDB" id="A0A2K0A5X9"/>
<dbReference type="GO" id="GO:0015112">
    <property type="term" value="F:nitrate transmembrane transporter activity"/>
    <property type="evidence" value="ECO:0007669"/>
    <property type="project" value="InterPro"/>
</dbReference>
<evidence type="ECO:0000259" key="11">
    <source>
        <dbReference type="PROSITE" id="PS50850"/>
    </source>
</evidence>
<comment type="similarity">
    <text evidence="2">Belongs to the major facilitator superfamily. Nitrate/nitrite porter (TC 2.A.1.8) family.</text>
</comment>
<feature type="domain" description="Major facilitator superfamily (MFS) profile" evidence="11">
    <location>
        <begin position="9"/>
        <end position="383"/>
    </location>
</feature>
<dbReference type="GO" id="GO:0005886">
    <property type="term" value="C:plasma membrane"/>
    <property type="evidence" value="ECO:0007669"/>
    <property type="project" value="UniProtKB-SubCell"/>
</dbReference>
<dbReference type="InterPro" id="IPR020846">
    <property type="entry name" value="MFS_dom"/>
</dbReference>
<feature type="transmembrane region" description="Helical" evidence="10">
    <location>
        <begin position="205"/>
        <end position="229"/>
    </location>
</feature>
<keyword evidence="7 10" id="KW-0472">Membrane</keyword>
<proteinExistence type="inferred from homology"/>
<evidence type="ECO:0000256" key="9">
    <source>
        <dbReference type="ARBA" id="ARBA00025420"/>
    </source>
</evidence>
<evidence type="ECO:0000313" key="12">
    <source>
        <dbReference type="EMBL" id="PNN20427.1"/>
    </source>
</evidence>
<comment type="subcellular location">
    <subcellularLocation>
        <location evidence="1">Cell membrane</location>
        <topology evidence="1">Multi-pass membrane protein</topology>
    </subcellularLocation>
</comment>
<dbReference type="Proteomes" id="UP000053523">
    <property type="component" value="Unassembled WGS sequence"/>
</dbReference>
<feature type="transmembrane region" description="Helical" evidence="10">
    <location>
        <begin position="165"/>
        <end position="184"/>
    </location>
</feature>
<feature type="transmembrane region" description="Helical" evidence="10">
    <location>
        <begin position="326"/>
        <end position="347"/>
    </location>
</feature>
<evidence type="ECO:0000256" key="2">
    <source>
        <dbReference type="ARBA" id="ARBA00008432"/>
    </source>
</evidence>
<keyword evidence="6" id="KW-0534">Nitrate assimilation</keyword>
<reference evidence="12 13" key="1">
    <citation type="submission" date="2017-12" db="EMBL/GenBank/DDBJ databases">
        <title>FDA dAtabase for Regulatory Grade micrObial Sequences (FDA-ARGOS): Supporting development and validation of Infectious Disease Dx tests.</title>
        <authorList>
            <person name="Hoffmann M."/>
            <person name="Allard M."/>
            <person name="Evans P."/>
            <person name="Brown E."/>
            <person name="Tallon L."/>
            <person name="Sadzewicz L."/>
            <person name="Sengamalay N."/>
            <person name="Ott S."/>
            <person name="Godinez A."/>
            <person name="Nagaraj S."/>
            <person name="Vavikolanu K."/>
            <person name="Aluvathingal J."/>
            <person name="Nadendla S."/>
            <person name="Sichtig H."/>
        </authorList>
    </citation>
    <scope>NUCLEOTIDE SEQUENCE [LARGE SCALE GENOMIC DNA]</scope>
    <source>
        <strain evidence="12 13">FDAARGOS_148</strain>
    </source>
</reference>
<protein>
    <recommendedName>
        <fullName evidence="8">Probable nitrate transporter NarT</fullName>
    </recommendedName>
</protein>
<dbReference type="GO" id="GO:0042128">
    <property type="term" value="P:nitrate assimilation"/>
    <property type="evidence" value="ECO:0007669"/>
    <property type="project" value="UniProtKB-KW"/>
</dbReference>
<comment type="caution">
    <text evidence="12">The sequence shown here is derived from an EMBL/GenBank/DDBJ whole genome shotgun (WGS) entry which is preliminary data.</text>
</comment>